<dbReference type="SMART" id="SM00356">
    <property type="entry name" value="ZnF_C3H1"/>
    <property type="match status" value="2"/>
</dbReference>
<dbReference type="RefSeq" id="XP_022992023.1">
    <property type="nucleotide sequence ID" value="XM_023136255.1"/>
</dbReference>
<reference evidence="9 10" key="1">
    <citation type="submission" date="2025-04" db="UniProtKB">
        <authorList>
            <consortium name="RefSeq"/>
        </authorList>
    </citation>
    <scope>IDENTIFICATION</scope>
    <source>
        <tissue evidence="9 10">Young leaves</tissue>
    </source>
</reference>
<dbReference type="Proteomes" id="UP000504608">
    <property type="component" value="Unplaced"/>
</dbReference>
<dbReference type="InterPro" id="IPR000571">
    <property type="entry name" value="Znf_CCCH"/>
</dbReference>
<name>A0A6J1JNJ8_CUCMA</name>
<keyword evidence="2" id="KW-0677">Repeat</keyword>
<dbReference type="RefSeq" id="XP_022992022.1">
    <property type="nucleotide sequence ID" value="XM_023136254.1"/>
</dbReference>
<evidence type="ECO:0000256" key="2">
    <source>
        <dbReference type="ARBA" id="ARBA00022737"/>
    </source>
</evidence>
<evidence type="ECO:0000313" key="10">
    <source>
        <dbReference type="RefSeq" id="XP_022992023.1"/>
    </source>
</evidence>
<gene>
    <name evidence="9 10 11 12" type="primary">LOC111488499</name>
</gene>
<evidence type="ECO:0000259" key="7">
    <source>
        <dbReference type="PROSITE" id="PS50103"/>
    </source>
</evidence>
<feature type="region of interest" description="Disordered" evidence="6">
    <location>
        <begin position="1"/>
        <end position="50"/>
    </location>
</feature>
<feature type="zinc finger region" description="C3H1-type" evidence="5">
    <location>
        <begin position="173"/>
        <end position="201"/>
    </location>
</feature>
<feature type="domain" description="C3H1-type" evidence="7">
    <location>
        <begin position="173"/>
        <end position="201"/>
    </location>
</feature>
<dbReference type="SUPFAM" id="SSF90229">
    <property type="entry name" value="CCCH zinc finger"/>
    <property type="match status" value="2"/>
</dbReference>
<evidence type="ECO:0000256" key="6">
    <source>
        <dbReference type="SAM" id="MobiDB-lite"/>
    </source>
</evidence>
<dbReference type="RefSeq" id="XP_022992025.1">
    <property type="nucleotide sequence ID" value="XM_023136257.1"/>
</dbReference>
<keyword evidence="8" id="KW-1185">Reference proteome</keyword>
<dbReference type="GO" id="GO:0003729">
    <property type="term" value="F:mRNA binding"/>
    <property type="evidence" value="ECO:0007669"/>
    <property type="project" value="InterPro"/>
</dbReference>
<organism evidence="8 9">
    <name type="scientific">Cucurbita maxima</name>
    <name type="common">Pumpkin</name>
    <name type="synonym">Winter squash</name>
    <dbReference type="NCBI Taxonomy" id="3661"/>
    <lineage>
        <taxon>Eukaryota</taxon>
        <taxon>Viridiplantae</taxon>
        <taxon>Streptophyta</taxon>
        <taxon>Embryophyta</taxon>
        <taxon>Tracheophyta</taxon>
        <taxon>Spermatophyta</taxon>
        <taxon>Magnoliopsida</taxon>
        <taxon>eudicotyledons</taxon>
        <taxon>Gunneridae</taxon>
        <taxon>Pentapetalae</taxon>
        <taxon>rosids</taxon>
        <taxon>fabids</taxon>
        <taxon>Cucurbitales</taxon>
        <taxon>Cucurbitaceae</taxon>
        <taxon>Cucurbiteae</taxon>
        <taxon>Cucurbita</taxon>
    </lineage>
</organism>
<dbReference type="InterPro" id="IPR036855">
    <property type="entry name" value="Znf_CCCH_sf"/>
</dbReference>
<dbReference type="PANTHER" id="PTHR12547:SF18">
    <property type="entry name" value="PROTEIN TIS11"/>
    <property type="match status" value="1"/>
</dbReference>
<proteinExistence type="predicted"/>
<keyword evidence="4 5" id="KW-0862">Zinc</keyword>
<dbReference type="Pfam" id="PF00642">
    <property type="entry name" value="zf-CCCH"/>
    <property type="match status" value="2"/>
</dbReference>
<feature type="zinc finger region" description="C3H1-type" evidence="5">
    <location>
        <begin position="90"/>
        <end position="118"/>
    </location>
</feature>
<protein>
    <submittedName>
        <fullName evidence="9 10">Zinc finger CCCH domain-containing protein 39-like isoform X1</fullName>
    </submittedName>
</protein>
<evidence type="ECO:0000313" key="8">
    <source>
        <dbReference type="Proteomes" id="UP000504608"/>
    </source>
</evidence>
<accession>A0A6J1JNJ8</accession>
<feature type="compositionally biased region" description="Polar residues" evidence="6">
    <location>
        <begin position="31"/>
        <end position="50"/>
    </location>
</feature>
<keyword evidence="1 5" id="KW-0479">Metal-binding</keyword>
<dbReference type="GO" id="GO:0008270">
    <property type="term" value="F:zinc ion binding"/>
    <property type="evidence" value="ECO:0007669"/>
    <property type="project" value="UniProtKB-KW"/>
</dbReference>
<keyword evidence="3 5" id="KW-0863">Zinc-finger</keyword>
<dbReference type="InterPro" id="IPR045877">
    <property type="entry name" value="ZFP36-like"/>
</dbReference>
<evidence type="ECO:0000256" key="5">
    <source>
        <dbReference type="PROSITE-ProRule" id="PRU00723"/>
    </source>
</evidence>
<dbReference type="OrthoDB" id="410307at2759"/>
<evidence type="ECO:0000313" key="9">
    <source>
        <dbReference type="RefSeq" id="XP_022992022.1"/>
    </source>
</evidence>
<dbReference type="RefSeq" id="XP_022992024.1">
    <property type="nucleotide sequence ID" value="XM_023136256.1"/>
</dbReference>
<feature type="domain" description="C3H1-type" evidence="7">
    <location>
        <begin position="90"/>
        <end position="118"/>
    </location>
</feature>
<dbReference type="AlphaFoldDB" id="A0A6J1JNJ8"/>
<evidence type="ECO:0000313" key="12">
    <source>
        <dbReference type="RefSeq" id="XP_022992025.1"/>
    </source>
</evidence>
<evidence type="ECO:0000256" key="4">
    <source>
        <dbReference type="ARBA" id="ARBA00022833"/>
    </source>
</evidence>
<dbReference type="PROSITE" id="PS50103">
    <property type="entry name" value="ZF_C3H1"/>
    <property type="match status" value="2"/>
</dbReference>
<evidence type="ECO:0000256" key="1">
    <source>
        <dbReference type="ARBA" id="ARBA00022723"/>
    </source>
</evidence>
<dbReference type="GeneID" id="111488499"/>
<evidence type="ECO:0000256" key="3">
    <source>
        <dbReference type="ARBA" id="ARBA00022771"/>
    </source>
</evidence>
<dbReference type="KEGG" id="cmax:111488499"/>
<dbReference type="PANTHER" id="PTHR12547">
    <property type="entry name" value="CCCH ZINC FINGER/TIS11-RELATED"/>
    <property type="match status" value="1"/>
</dbReference>
<sequence length="266" mass="30052">MSATYRFNEITPPVPEARGDSSALPPPHSDSGLQQRTMPSKSRIPPSNNRNIGYDHELGCMSTPALNDTHRRLPSLRGIEFHEGQLSGRSNEMKACRQFQRRRKCAYGDQCRYLHEIPEKTRDFGSTTQNYEVRIVDSGHVMNRRRGLDQLEEVRSKVQTEIVVRGEIPKPVRCKTRLCYPLQKTGSCPYGAVCRIAHEEAELQKLGPFIAASQRGSVSDASATTSAATQVEIGIVCKNEEPRMKQFFKSKKSKRLIAIYADWLED</sequence>
<evidence type="ECO:0000313" key="11">
    <source>
        <dbReference type="RefSeq" id="XP_022992024.1"/>
    </source>
</evidence>
<dbReference type="Gene3D" id="4.10.1000.10">
    <property type="entry name" value="Zinc finger, CCCH-type"/>
    <property type="match status" value="2"/>
</dbReference>